<name>C3L4B5_AMOA5</name>
<dbReference type="KEGG" id="aas:Aasi_1958"/>
<gene>
    <name evidence="2" type="ordered locus">Aasi_1958</name>
</gene>
<evidence type="ECO:0000313" key="2">
    <source>
        <dbReference type="EMBL" id="ACP21156.1"/>
    </source>
</evidence>
<dbReference type="HOGENOM" id="CLU_942131_0_0_10"/>
<evidence type="ECO:0000313" key="3">
    <source>
        <dbReference type="Proteomes" id="UP000001227"/>
    </source>
</evidence>
<keyword evidence="1" id="KW-0812">Transmembrane</keyword>
<keyword evidence="1" id="KW-1133">Transmembrane helix</keyword>
<keyword evidence="1" id="KW-0472">Membrane</keyword>
<feature type="transmembrane region" description="Helical" evidence="1">
    <location>
        <begin position="25"/>
        <end position="43"/>
    </location>
</feature>
<organism evidence="2 3">
    <name type="scientific">Amoebophilus asiaticus (strain 5a2)</name>
    <dbReference type="NCBI Taxonomy" id="452471"/>
    <lineage>
        <taxon>Bacteria</taxon>
        <taxon>Pseudomonadati</taxon>
        <taxon>Bacteroidota</taxon>
        <taxon>Cytophagia</taxon>
        <taxon>Cytophagales</taxon>
        <taxon>Amoebophilaceae</taxon>
        <taxon>Candidatus Amoebophilus</taxon>
    </lineage>
</organism>
<protein>
    <recommendedName>
        <fullName evidence="4">Outer membrane protein beta-barrel domain-containing protein</fullName>
    </recommendedName>
</protein>
<dbReference type="AlphaFoldDB" id="C3L4B5"/>
<dbReference type="Proteomes" id="UP000001227">
    <property type="component" value="Chromosome"/>
</dbReference>
<proteinExistence type="predicted"/>
<dbReference type="EMBL" id="CP001102">
    <property type="protein sequence ID" value="ACP21156.1"/>
    <property type="molecule type" value="Genomic_DNA"/>
</dbReference>
<reference evidence="2 3" key="1">
    <citation type="journal article" date="2010" name="J. Bacteriol.">
        <title>The genome of the amoeba symbiont 'Candidatus Amoebophilus asiaticus' reveals common mechanisms for host cell interaction among amoeba-associated bacteria.</title>
        <authorList>
            <person name="Schmitz-Esser S."/>
            <person name="Tischler P."/>
            <person name="Arnold R."/>
            <person name="Montanaro J."/>
            <person name="Wagner M."/>
            <person name="Rattei T."/>
            <person name="Horn M."/>
        </authorList>
    </citation>
    <scope>NUCLEOTIDE SEQUENCE [LARGE SCALE GENOMIC DNA]</scope>
    <source>
        <strain evidence="2 3">5a2</strain>
    </source>
</reference>
<accession>C3L4B5</accession>
<keyword evidence="3" id="KW-1185">Reference proteome</keyword>
<sequence length="295" mass="34241">MANEVKDIHSLTNNLLLYMFKNKKYILQTLLIICLPVSLIYAAPRYNKRQNNGFSWESTRLSLEYGFGVVPYAYMTPTHKFKIRGTKAPIKTKFNHNLKMLAGYSFAISEKRRIGFEAGIGYGFSRVTRIPEFEIIFTENHLKLPLLISITKVYDISFYFAYSLILGYEFNIILTSDYKQSGDYYELPVSMQGDQNVKKSVANFSRFSGVILLGHRADFPKGIYAELRSEIPIELFKLMSSLDDDDFGKDIELDTTFVNLMRLINANYLQLNVGINIMEWLYPKENLQTRDKRNR</sequence>
<evidence type="ECO:0008006" key="4">
    <source>
        <dbReference type="Google" id="ProtNLM"/>
    </source>
</evidence>
<evidence type="ECO:0000256" key="1">
    <source>
        <dbReference type="SAM" id="Phobius"/>
    </source>
</evidence>